<feature type="domain" description="GFO/IDH/MocA-like oxidoreductase" evidence="3">
    <location>
        <begin position="180"/>
        <end position="290"/>
    </location>
</feature>
<organism evidence="4 5">
    <name type="scientific">Armatimonas rosea</name>
    <dbReference type="NCBI Taxonomy" id="685828"/>
    <lineage>
        <taxon>Bacteria</taxon>
        <taxon>Bacillati</taxon>
        <taxon>Armatimonadota</taxon>
        <taxon>Armatimonadia</taxon>
        <taxon>Armatimonadales</taxon>
        <taxon>Armatimonadaceae</taxon>
        <taxon>Armatimonas</taxon>
    </lineage>
</organism>
<proteinExistence type="predicted"/>
<dbReference type="EMBL" id="JACHGW010000002">
    <property type="protein sequence ID" value="MBB6050349.1"/>
    <property type="molecule type" value="Genomic_DNA"/>
</dbReference>
<name>A0A7W9SQI1_ARMRO</name>
<feature type="domain" description="Gfo/Idh/MocA-like oxidoreductase N-terminal" evidence="2">
    <location>
        <begin position="49"/>
        <end position="168"/>
    </location>
</feature>
<dbReference type="PROSITE" id="PS51318">
    <property type="entry name" value="TAT"/>
    <property type="match status" value="1"/>
</dbReference>
<reference evidence="4 5" key="1">
    <citation type="submission" date="2020-08" db="EMBL/GenBank/DDBJ databases">
        <title>Genomic Encyclopedia of Type Strains, Phase IV (KMG-IV): sequencing the most valuable type-strain genomes for metagenomic binning, comparative biology and taxonomic classification.</title>
        <authorList>
            <person name="Goeker M."/>
        </authorList>
    </citation>
    <scope>NUCLEOTIDE SEQUENCE [LARGE SCALE GENOMIC DNA]</scope>
    <source>
        <strain evidence="4 5">DSM 23562</strain>
    </source>
</reference>
<dbReference type="InterPro" id="IPR050463">
    <property type="entry name" value="Gfo/Idh/MocA_oxidrdct_glycsds"/>
</dbReference>
<dbReference type="PANTHER" id="PTHR43818">
    <property type="entry name" value="BCDNA.GH03377"/>
    <property type="match status" value="1"/>
</dbReference>
<dbReference type="SUPFAM" id="SSF51735">
    <property type="entry name" value="NAD(P)-binding Rossmann-fold domains"/>
    <property type="match status" value="1"/>
</dbReference>
<sequence>MSDVTRRDLLGRGSVLALGMLLGSQSLGHAEELTLEYQETQEIPQTPVTVAVIGAGEQGREILKSLSYLTGPVVKYVCDSYSSPLFQKKALENAPKATFVNDYKKVLDDKTVQGVFVATPTHLHKQIVLDALAAGKHVFCEAPLAHTIEDARAIALAGKNAKTIFQVGLHNRTNPQHHHVKDFIDSGKTMGNVARCSAQWNLKSSWRRAAPTPERESELNWRLDQTRANGLVGEVGIHQIDTATWYLKSLPLSVSGFGTGEGFLRTVTCVVQYPEGVNLTYDATLGSSFGGSFELIQGGQCAILLRGQRGWMFKESDADNLGWEVYARREQVGDETGIMLVANASKALAQGLEPAKVAQMNAKQTPNRYACETFLNSIRLGKPTGITEATKPGYNPKMYATAEAGFVATVVGIKANEAALTGNKITFSKEMFAL</sequence>
<dbReference type="InterPro" id="IPR006311">
    <property type="entry name" value="TAT_signal"/>
</dbReference>
<evidence type="ECO:0000259" key="3">
    <source>
        <dbReference type="Pfam" id="PF22725"/>
    </source>
</evidence>
<dbReference type="Proteomes" id="UP000520814">
    <property type="component" value="Unassembled WGS sequence"/>
</dbReference>
<keyword evidence="5" id="KW-1185">Reference proteome</keyword>
<evidence type="ECO:0000256" key="1">
    <source>
        <dbReference type="ARBA" id="ARBA00016631"/>
    </source>
</evidence>
<evidence type="ECO:0000313" key="5">
    <source>
        <dbReference type="Proteomes" id="UP000520814"/>
    </source>
</evidence>
<dbReference type="Gene3D" id="3.30.360.10">
    <property type="entry name" value="Dihydrodipicolinate Reductase, domain 2"/>
    <property type="match status" value="1"/>
</dbReference>
<protein>
    <recommendedName>
        <fullName evidence="1">Glycosyl hydrolase family 109 protein</fullName>
    </recommendedName>
</protein>
<comment type="caution">
    <text evidence="4">The sequence shown here is derived from an EMBL/GenBank/DDBJ whole genome shotgun (WGS) entry which is preliminary data.</text>
</comment>
<gene>
    <name evidence="4" type="ORF">HNQ39_002140</name>
</gene>
<dbReference type="PANTHER" id="PTHR43818:SF12">
    <property type="entry name" value="NADH-DEPENDENT DEHYDROGENASE-RELATED"/>
    <property type="match status" value="1"/>
</dbReference>
<dbReference type="InterPro" id="IPR055170">
    <property type="entry name" value="GFO_IDH_MocA-like_dom"/>
</dbReference>
<evidence type="ECO:0000259" key="2">
    <source>
        <dbReference type="Pfam" id="PF01408"/>
    </source>
</evidence>
<dbReference type="Pfam" id="PF22725">
    <property type="entry name" value="GFO_IDH_MocA_C3"/>
    <property type="match status" value="1"/>
</dbReference>
<accession>A0A7W9SQI1</accession>
<dbReference type="AlphaFoldDB" id="A0A7W9SQI1"/>
<dbReference type="Pfam" id="PF01408">
    <property type="entry name" value="GFO_IDH_MocA"/>
    <property type="match status" value="1"/>
</dbReference>
<dbReference type="SUPFAM" id="SSF55347">
    <property type="entry name" value="Glyceraldehyde-3-phosphate dehydrogenase-like, C-terminal domain"/>
    <property type="match status" value="1"/>
</dbReference>
<dbReference type="GO" id="GO:0000166">
    <property type="term" value="F:nucleotide binding"/>
    <property type="evidence" value="ECO:0007669"/>
    <property type="project" value="InterPro"/>
</dbReference>
<evidence type="ECO:0000313" key="4">
    <source>
        <dbReference type="EMBL" id="MBB6050349.1"/>
    </source>
</evidence>
<dbReference type="Gene3D" id="3.40.50.720">
    <property type="entry name" value="NAD(P)-binding Rossmann-like Domain"/>
    <property type="match status" value="1"/>
</dbReference>
<dbReference type="InterPro" id="IPR036291">
    <property type="entry name" value="NAD(P)-bd_dom_sf"/>
</dbReference>
<dbReference type="RefSeq" id="WP_184195139.1">
    <property type="nucleotide sequence ID" value="NZ_JACHGW010000002.1"/>
</dbReference>
<dbReference type="InterPro" id="IPR000683">
    <property type="entry name" value="Gfo/Idh/MocA-like_OxRdtase_N"/>
</dbReference>